<keyword evidence="4 5" id="KW-0720">Serine protease</keyword>
<feature type="signal peptide" evidence="6">
    <location>
        <begin position="1"/>
        <end position="25"/>
    </location>
</feature>
<dbReference type="PROSITE" id="PS51257">
    <property type="entry name" value="PROKAR_LIPOPROTEIN"/>
    <property type="match status" value="1"/>
</dbReference>
<dbReference type="Gene3D" id="3.40.50.200">
    <property type="entry name" value="Peptidase S8/S53 domain"/>
    <property type="match status" value="1"/>
</dbReference>
<evidence type="ECO:0000259" key="7">
    <source>
        <dbReference type="Pfam" id="PF00082"/>
    </source>
</evidence>
<gene>
    <name evidence="8" type="primary">bpr_3</name>
    <name evidence="8" type="ORF">Bhyg_03888</name>
</gene>
<dbReference type="InterPro" id="IPR050131">
    <property type="entry name" value="Peptidase_S8_subtilisin-like"/>
</dbReference>
<dbReference type="PANTHER" id="PTHR43806">
    <property type="entry name" value="PEPTIDASE S8"/>
    <property type="match status" value="1"/>
</dbReference>
<keyword evidence="6" id="KW-0732">Signal</keyword>
<name>A0A9Q0NEV5_9DIPT</name>
<accession>A0A9Q0NEV5</accession>
<evidence type="ECO:0000256" key="3">
    <source>
        <dbReference type="ARBA" id="ARBA00022801"/>
    </source>
</evidence>
<feature type="active site" description="Charge relay system" evidence="5">
    <location>
        <position position="231"/>
    </location>
</feature>
<dbReference type="Proteomes" id="UP001151699">
    <property type="component" value="Chromosome A"/>
</dbReference>
<proteinExistence type="inferred from homology"/>
<dbReference type="PRINTS" id="PR00723">
    <property type="entry name" value="SUBTILISIN"/>
</dbReference>
<dbReference type="GO" id="GO:0006508">
    <property type="term" value="P:proteolysis"/>
    <property type="evidence" value="ECO:0007669"/>
    <property type="project" value="UniProtKB-KW"/>
</dbReference>
<feature type="active site" description="Charge relay system" evidence="5">
    <location>
        <position position="401"/>
    </location>
</feature>
<feature type="active site" description="Charge relay system" evidence="5">
    <location>
        <position position="194"/>
    </location>
</feature>
<feature type="chain" id="PRO_5040112053" evidence="6">
    <location>
        <begin position="26"/>
        <end position="473"/>
    </location>
</feature>
<sequence length="473" mass="51248">MGIRLGNIFILLALFGTFIVSGSCALEPKIDKRLSKTLERVGYANILVSMKDGTRDILNELAGKSFSSRTERSQALYNALTARATHSQSHTLNWLEEPAILKSFNYGKFYSLWITNQIAIEFASRELIETLALMNEISRIQEDEIEELVHPVDSHSTNAESIQVVNQWGVTEIRAPQVWASDTRGAGITIASIDTGVRPTHVILSANYVNDTHSWYDPYDESEVAHDRNGHGTHTVGTVLGRNGFGVAPEAKWIACKGLSDTGSGTTTNLIRCGQFLVCPTTFNGTDPDCSKTPHVVCNSWGGASGRTVYDEMIEAWHVAGIIPVVSAGNSGPRCSSVGTPGDRDVISVGSTTSDNTRSSFSSVGPTSFNTMKPDVSAPGSTIMSADHRFDNTYSIKSGTSMAAPHVVGAVALLLSKNPDLTYVQIKHLLQSYADRDLDPEGYNCDFISDNAFPNHHLGYGRINIGRSMAALN</sequence>
<evidence type="ECO:0000313" key="9">
    <source>
        <dbReference type="Proteomes" id="UP001151699"/>
    </source>
</evidence>
<evidence type="ECO:0000313" key="8">
    <source>
        <dbReference type="EMBL" id="KAJ6648657.1"/>
    </source>
</evidence>
<comment type="caution">
    <text evidence="8">The sequence shown here is derived from an EMBL/GenBank/DDBJ whole genome shotgun (WGS) entry which is preliminary data.</text>
</comment>
<comment type="similarity">
    <text evidence="1 5">Belongs to the peptidase S8 family.</text>
</comment>
<dbReference type="SUPFAM" id="SSF52743">
    <property type="entry name" value="Subtilisin-like"/>
    <property type="match status" value="1"/>
</dbReference>
<evidence type="ECO:0000256" key="6">
    <source>
        <dbReference type="SAM" id="SignalP"/>
    </source>
</evidence>
<dbReference type="GO" id="GO:0004252">
    <property type="term" value="F:serine-type endopeptidase activity"/>
    <property type="evidence" value="ECO:0007669"/>
    <property type="project" value="UniProtKB-UniRule"/>
</dbReference>
<feature type="domain" description="Peptidase S8/S53" evidence="7">
    <location>
        <begin position="185"/>
        <end position="442"/>
    </location>
</feature>
<dbReference type="AlphaFoldDB" id="A0A9Q0NEV5"/>
<organism evidence="8 9">
    <name type="scientific">Pseudolycoriella hygida</name>
    <dbReference type="NCBI Taxonomy" id="35572"/>
    <lineage>
        <taxon>Eukaryota</taxon>
        <taxon>Metazoa</taxon>
        <taxon>Ecdysozoa</taxon>
        <taxon>Arthropoda</taxon>
        <taxon>Hexapoda</taxon>
        <taxon>Insecta</taxon>
        <taxon>Pterygota</taxon>
        <taxon>Neoptera</taxon>
        <taxon>Endopterygota</taxon>
        <taxon>Diptera</taxon>
        <taxon>Nematocera</taxon>
        <taxon>Sciaroidea</taxon>
        <taxon>Sciaridae</taxon>
        <taxon>Pseudolycoriella</taxon>
    </lineage>
</organism>
<dbReference type="PANTHER" id="PTHR43806:SF67">
    <property type="entry name" value="EGF-LIKE DOMAIN-CONTAINING PROTEIN"/>
    <property type="match status" value="1"/>
</dbReference>
<evidence type="ECO:0000256" key="4">
    <source>
        <dbReference type="ARBA" id="ARBA00022825"/>
    </source>
</evidence>
<dbReference type="InterPro" id="IPR036852">
    <property type="entry name" value="Peptidase_S8/S53_dom_sf"/>
</dbReference>
<keyword evidence="3 5" id="KW-0378">Hydrolase</keyword>
<reference evidence="8" key="1">
    <citation type="submission" date="2022-07" db="EMBL/GenBank/DDBJ databases">
        <authorList>
            <person name="Trinca V."/>
            <person name="Uliana J.V.C."/>
            <person name="Torres T.T."/>
            <person name="Ward R.J."/>
            <person name="Monesi N."/>
        </authorList>
    </citation>
    <scope>NUCLEOTIDE SEQUENCE</scope>
    <source>
        <strain evidence="8">HSMRA1968</strain>
        <tissue evidence="8">Whole embryos</tissue>
    </source>
</reference>
<evidence type="ECO:0000256" key="1">
    <source>
        <dbReference type="ARBA" id="ARBA00011073"/>
    </source>
</evidence>
<keyword evidence="9" id="KW-1185">Reference proteome</keyword>
<dbReference type="InterPro" id="IPR015500">
    <property type="entry name" value="Peptidase_S8_subtilisin-rel"/>
</dbReference>
<dbReference type="PROSITE" id="PS51892">
    <property type="entry name" value="SUBTILASE"/>
    <property type="match status" value="1"/>
</dbReference>
<dbReference type="InterPro" id="IPR023828">
    <property type="entry name" value="Peptidase_S8_Ser-AS"/>
</dbReference>
<evidence type="ECO:0000256" key="2">
    <source>
        <dbReference type="ARBA" id="ARBA00022670"/>
    </source>
</evidence>
<dbReference type="EMBL" id="WJQU01000001">
    <property type="protein sequence ID" value="KAJ6648657.1"/>
    <property type="molecule type" value="Genomic_DNA"/>
</dbReference>
<dbReference type="PROSITE" id="PS00138">
    <property type="entry name" value="SUBTILASE_SER"/>
    <property type="match status" value="1"/>
</dbReference>
<protein>
    <submittedName>
        <fullName evidence="8">Bacillopeptidase F</fullName>
    </submittedName>
</protein>
<evidence type="ECO:0000256" key="5">
    <source>
        <dbReference type="PROSITE-ProRule" id="PRU01240"/>
    </source>
</evidence>
<dbReference type="Pfam" id="PF00082">
    <property type="entry name" value="Peptidase_S8"/>
    <property type="match status" value="1"/>
</dbReference>
<dbReference type="OrthoDB" id="7775224at2759"/>
<keyword evidence="2 5" id="KW-0645">Protease</keyword>
<dbReference type="InterPro" id="IPR000209">
    <property type="entry name" value="Peptidase_S8/S53_dom"/>
</dbReference>